<dbReference type="InterPro" id="IPR036249">
    <property type="entry name" value="Thioredoxin-like_sf"/>
</dbReference>
<organism evidence="2 3">
    <name type="scientific">Paenibacillus hexagrammi</name>
    <dbReference type="NCBI Taxonomy" id="2908839"/>
    <lineage>
        <taxon>Bacteria</taxon>
        <taxon>Bacillati</taxon>
        <taxon>Bacillota</taxon>
        <taxon>Bacilli</taxon>
        <taxon>Bacillales</taxon>
        <taxon>Paenibacillaceae</taxon>
        <taxon>Paenibacillus</taxon>
    </lineage>
</organism>
<dbReference type="RefSeq" id="WP_235120440.1">
    <property type="nucleotide sequence ID" value="NZ_CP090978.1"/>
</dbReference>
<evidence type="ECO:0000259" key="1">
    <source>
        <dbReference type="Pfam" id="PF01323"/>
    </source>
</evidence>
<dbReference type="CDD" id="cd03024">
    <property type="entry name" value="DsbA_FrnE"/>
    <property type="match status" value="1"/>
</dbReference>
<evidence type="ECO:0000313" key="2">
    <source>
        <dbReference type="EMBL" id="UJF34049.1"/>
    </source>
</evidence>
<dbReference type="PANTHER" id="PTHR13887:SF41">
    <property type="entry name" value="THIOREDOXIN SUPERFAMILY PROTEIN"/>
    <property type="match status" value="1"/>
</dbReference>
<name>A0ABY3SJ34_9BACL</name>
<sequence>MLVEIWSDVMCPFCYIGKRRFEAGLRQFAHQEQVEVVYRSFELDPGAPRESEVDVHGMLAAKYGMSREEAIAMNEQVGSQAAEEGLTYRFDTMVLTNTFDAHRLIRFAASSGKSAEVAELLFRAYFTESRHIGDYSVLASIAEEAGLDRQAAAAMLESGQYGDEVRADEKQGEKLGIRGVPFYVVNRKYGISGAQPSQVFLDVLEKAWSEKHSQAE</sequence>
<reference evidence="2 3" key="1">
    <citation type="journal article" date="2024" name="Int. J. Syst. Evol. Microbiol.">
        <title>Paenibacillus hexagrammi sp. nov., a novel bacterium isolated from the gut content of Hexagrammos agrammus.</title>
        <authorList>
            <person name="Jung H.K."/>
            <person name="Kim D.G."/>
            <person name="Zin H."/>
            <person name="Park J."/>
            <person name="Jung H."/>
            <person name="Kim Y.O."/>
            <person name="Kong H.J."/>
            <person name="Kim J.W."/>
            <person name="Kim Y.S."/>
        </authorList>
    </citation>
    <scope>NUCLEOTIDE SEQUENCE [LARGE SCALE GENOMIC DNA]</scope>
    <source>
        <strain evidence="2 3">YPD9-1</strain>
    </source>
</reference>
<dbReference type="InterPro" id="IPR001853">
    <property type="entry name" value="DSBA-like_thioredoxin_dom"/>
</dbReference>
<feature type="domain" description="DSBA-like thioredoxin" evidence="1">
    <location>
        <begin position="3"/>
        <end position="204"/>
    </location>
</feature>
<proteinExistence type="predicted"/>
<dbReference type="Gene3D" id="3.40.30.10">
    <property type="entry name" value="Glutaredoxin"/>
    <property type="match status" value="1"/>
</dbReference>
<evidence type="ECO:0000313" key="3">
    <source>
        <dbReference type="Proteomes" id="UP001649230"/>
    </source>
</evidence>
<accession>A0ABY3SJ34</accession>
<keyword evidence="3" id="KW-1185">Reference proteome</keyword>
<dbReference type="PANTHER" id="PTHR13887">
    <property type="entry name" value="GLUTATHIONE S-TRANSFERASE KAPPA"/>
    <property type="match status" value="1"/>
</dbReference>
<dbReference type="SUPFAM" id="SSF52833">
    <property type="entry name" value="Thioredoxin-like"/>
    <property type="match status" value="1"/>
</dbReference>
<gene>
    <name evidence="2" type="ORF">L0M14_02065</name>
</gene>
<protein>
    <submittedName>
        <fullName evidence="2">DsbA family oxidoreductase</fullName>
    </submittedName>
</protein>
<dbReference type="EMBL" id="CP090978">
    <property type="protein sequence ID" value="UJF34049.1"/>
    <property type="molecule type" value="Genomic_DNA"/>
</dbReference>
<dbReference type="Pfam" id="PF01323">
    <property type="entry name" value="DSBA"/>
    <property type="match status" value="1"/>
</dbReference>
<dbReference type="Proteomes" id="UP001649230">
    <property type="component" value="Chromosome"/>
</dbReference>